<dbReference type="RefSeq" id="WP_284222966.1">
    <property type="nucleotide sequence ID" value="NZ_BSOY01000050.1"/>
</dbReference>
<organism evidence="2 3">
    <name type="scientific">Brevundimonas denitrificans</name>
    <dbReference type="NCBI Taxonomy" id="1443434"/>
    <lineage>
        <taxon>Bacteria</taxon>
        <taxon>Pseudomonadati</taxon>
        <taxon>Pseudomonadota</taxon>
        <taxon>Alphaproteobacteria</taxon>
        <taxon>Caulobacterales</taxon>
        <taxon>Caulobacteraceae</taxon>
        <taxon>Brevundimonas</taxon>
    </lineage>
</organism>
<reference evidence="3" key="1">
    <citation type="journal article" date="2019" name="Int. J. Syst. Evol. Microbiol.">
        <title>The Global Catalogue of Microorganisms (GCM) 10K type strain sequencing project: providing services to taxonomists for standard genome sequencing and annotation.</title>
        <authorList>
            <consortium name="The Broad Institute Genomics Platform"/>
            <consortium name="The Broad Institute Genome Sequencing Center for Infectious Disease"/>
            <person name="Wu L."/>
            <person name="Ma J."/>
        </authorList>
    </citation>
    <scope>NUCLEOTIDE SEQUENCE [LARGE SCALE GENOMIC DNA]</scope>
    <source>
        <strain evidence="3">NBRC 110107</strain>
    </source>
</reference>
<keyword evidence="1" id="KW-0732">Signal</keyword>
<dbReference type="Pfam" id="PF13689">
    <property type="entry name" value="DUF4154"/>
    <property type="match status" value="1"/>
</dbReference>
<evidence type="ECO:0000313" key="2">
    <source>
        <dbReference type="EMBL" id="GLS02097.1"/>
    </source>
</evidence>
<gene>
    <name evidence="2" type="ORF">GCM10007859_21170</name>
</gene>
<dbReference type="InterPro" id="IPR025293">
    <property type="entry name" value="YfiR/HmsC-like"/>
</dbReference>
<evidence type="ECO:0000256" key="1">
    <source>
        <dbReference type="SAM" id="SignalP"/>
    </source>
</evidence>
<dbReference type="Proteomes" id="UP001156921">
    <property type="component" value="Unassembled WGS sequence"/>
</dbReference>
<dbReference type="EMBL" id="BSOY01000050">
    <property type="protein sequence ID" value="GLS02097.1"/>
    <property type="molecule type" value="Genomic_DNA"/>
</dbReference>
<proteinExistence type="predicted"/>
<name>A0ABQ6BKV7_9CAUL</name>
<comment type="caution">
    <text evidence="2">The sequence shown here is derived from an EMBL/GenBank/DDBJ whole genome shotgun (WGS) entry which is preliminary data.</text>
</comment>
<evidence type="ECO:0000313" key="3">
    <source>
        <dbReference type="Proteomes" id="UP001156921"/>
    </source>
</evidence>
<keyword evidence="3" id="KW-1185">Reference proteome</keyword>
<evidence type="ECO:0008006" key="4">
    <source>
        <dbReference type="Google" id="ProtNLM"/>
    </source>
</evidence>
<feature type="chain" id="PRO_5045279057" description="YfiR family protein" evidence="1">
    <location>
        <begin position="23"/>
        <end position="184"/>
    </location>
</feature>
<sequence length="184" mass="19033">MIAGGRLIAVLLIAAWIFTGPAATPAMAQAASGGSLEYSVKANYLVRFAAFVEWPPRAFANGEAPVVICVAGRDPFGATLDRAARGQTAHGRPLTVRRAATRESVAGCHILYVGAGAEALITTAAGQPGLLMVTDAATAPVRGTIHFALSEARVRFHIDQQAATRSGLGISSRLLNLALSVRTG</sequence>
<feature type="signal peptide" evidence="1">
    <location>
        <begin position="1"/>
        <end position="22"/>
    </location>
</feature>
<protein>
    <recommendedName>
        <fullName evidence="4">YfiR family protein</fullName>
    </recommendedName>
</protein>
<accession>A0ABQ6BKV7</accession>